<dbReference type="Gene3D" id="1.10.10.10">
    <property type="entry name" value="Winged helix-like DNA-binding domain superfamily/Winged helix DNA-binding domain"/>
    <property type="match status" value="1"/>
</dbReference>
<keyword evidence="1" id="KW-0805">Transcription regulation</keyword>
<name>A0A840WHI0_9ACTN</name>
<evidence type="ECO:0000256" key="4">
    <source>
        <dbReference type="SAM" id="MobiDB-lite"/>
    </source>
</evidence>
<evidence type="ECO:0000259" key="5">
    <source>
        <dbReference type="PROSITE" id="PS51071"/>
    </source>
</evidence>
<keyword evidence="3" id="KW-0804">Transcription</keyword>
<dbReference type="GO" id="GO:0097367">
    <property type="term" value="F:carbohydrate derivative binding"/>
    <property type="evidence" value="ECO:0007669"/>
    <property type="project" value="InterPro"/>
</dbReference>
<dbReference type="PANTHER" id="PTHR30514:SF18">
    <property type="entry name" value="RPIR-FAMILY TRANSCRIPTIONAL REGULATOR"/>
    <property type="match status" value="1"/>
</dbReference>
<organism evidence="6 7">
    <name type="scientific">Nocardiopsis metallicus</name>
    <dbReference type="NCBI Taxonomy" id="179819"/>
    <lineage>
        <taxon>Bacteria</taxon>
        <taxon>Bacillati</taxon>
        <taxon>Actinomycetota</taxon>
        <taxon>Actinomycetes</taxon>
        <taxon>Streptosporangiales</taxon>
        <taxon>Nocardiopsidaceae</taxon>
        <taxon>Nocardiopsis</taxon>
    </lineage>
</organism>
<feature type="compositionally biased region" description="Basic and acidic residues" evidence="4">
    <location>
        <begin position="94"/>
        <end position="105"/>
    </location>
</feature>
<dbReference type="PROSITE" id="PS51071">
    <property type="entry name" value="HTH_RPIR"/>
    <property type="match status" value="1"/>
</dbReference>
<feature type="region of interest" description="Disordered" evidence="4">
    <location>
        <begin position="80"/>
        <end position="105"/>
    </location>
</feature>
<dbReference type="GO" id="GO:0003677">
    <property type="term" value="F:DNA binding"/>
    <property type="evidence" value="ECO:0007669"/>
    <property type="project" value="UniProtKB-KW"/>
</dbReference>
<dbReference type="Gene3D" id="3.40.50.10490">
    <property type="entry name" value="Glucose-6-phosphate isomerase like protein, domain 1"/>
    <property type="match status" value="1"/>
</dbReference>
<evidence type="ECO:0000256" key="1">
    <source>
        <dbReference type="ARBA" id="ARBA00023015"/>
    </source>
</evidence>
<dbReference type="InterPro" id="IPR000281">
    <property type="entry name" value="HTH_RpiR"/>
</dbReference>
<dbReference type="InterPro" id="IPR047640">
    <property type="entry name" value="RpiR-like"/>
</dbReference>
<dbReference type="RefSeq" id="WP_184369117.1">
    <property type="nucleotide sequence ID" value="NZ_BAAAKM010000052.1"/>
</dbReference>
<dbReference type="CDD" id="cd05013">
    <property type="entry name" value="SIS_RpiR"/>
    <property type="match status" value="1"/>
</dbReference>
<gene>
    <name evidence="6" type="ORF">HNR07_006060</name>
</gene>
<dbReference type="SUPFAM" id="SSF46689">
    <property type="entry name" value="Homeodomain-like"/>
    <property type="match status" value="1"/>
</dbReference>
<dbReference type="InterPro" id="IPR036388">
    <property type="entry name" value="WH-like_DNA-bd_sf"/>
</dbReference>
<dbReference type="PANTHER" id="PTHR30514">
    <property type="entry name" value="GLUCOKINASE"/>
    <property type="match status" value="1"/>
</dbReference>
<dbReference type="Proteomes" id="UP000579647">
    <property type="component" value="Unassembled WGS sequence"/>
</dbReference>
<dbReference type="InterPro" id="IPR035472">
    <property type="entry name" value="RpiR-like_SIS"/>
</dbReference>
<dbReference type="GO" id="GO:1901135">
    <property type="term" value="P:carbohydrate derivative metabolic process"/>
    <property type="evidence" value="ECO:0007669"/>
    <property type="project" value="InterPro"/>
</dbReference>
<evidence type="ECO:0000313" key="7">
    <source>
        <dbReference type="Proteomes" id="UP000579647"/>
    </source>
</evidence>
<sequence length="289" mass="32072">MKPSTVADSIRTRLGDFSSGERRVARVLLASYPTAGLETVRLLAERAGVSAPTVLRFANRLGFANYPEFQRSLLEELSERDQSPLNAYSSETAEEAREKLDPEHLGRSAAATLSEAVEETLTGIPRYELEAAVRLLSDPDRRVVACGGRFSRVLAQYLVLHLMQVRGRSTVLPDSPVERADLLCEAGRRDVFVILDFRRYEEEHLRLAERVAEQEAKVVLLTDRWLSPVSGVADVVLPAQVGSLSAYDSLVPTMAVCEALVAGVIHTLGDRAEERLRRFEETSHRFGLL</sequence>
<evidence type="ECO:0000313" key="6">
    <source>
        <dbReference type="EMBL" id="MBB5494923.1"/>
    </source>
</evidence>
<dbReference type="InterPro" id="IPR009057">
    <property type="entry name" value="Homeodomain-like_sf"/>
</dbReference>
<dbReference type="InterPro" id="IPR001347">
    <property type="entry name" value="SIS_dom"/>
</dbReference>
<reference evidence="6 7" key="1">
    <citation type="submission" date="2020-08" db="EMBL/GenBank/DDBJ databases">
        <title>Sequencing the genomes of 1000 actinobacteria strains.</title>
        <authorList>
            <person name="Klenk H.-P."/>
        </authorList>
    </citation>
    <scope>NUCLEOTIDE SEQUENCE [LARGE SCALE GENOMIC DNA]</scope>
    <source>
        <strain evidence="6 7">DSM 44598</strain>
    </source>
</reference>
<dbReference type="GO" id="GO:0003700">
    <property type="term" value="F:DNA-binding transcription factor activity"/>
    <property type="evidence" value="ECO:0007669"/>
    <property type="project" value="InterPro"/>
</dbReference>
<dbReference type="AlphaFoldDB" id="A0A840WHI0"/>
<accession>A0A840WHI0</accession>
<keyword evidence="7" id="KW-1185">Reference proteome</keyword>
<dbReference type="EMBL" id="JACHDO010000001">
    <property type="protein sequence ID" value="MBB5494923.1"/>
    <property type="molecule type" value="Genomic_DNA"/>
</dbReference>
<dbReference type="Pfam" id="PF01418">
    <property type="entry name" value="HTH_6"/>
    <property type="match status" value="1"/>
</dbReference>
<feature type="domain" description="HTH rpiR-type" evidence="5">
    <location>
        <begin position="4"/>
        <end position="80"/>
    </location>
</feature>
<dbReference type="InterPro" id="IPR046348">
    <property type="entry name" value="SIS_dom_sf"/>
</dbReference>
<proteinExistence type="predicted"/>
<dbReference type="Pfam" id="PF01380">
    <property type="entry name" value="SIS"/>
    <property type="match status" value="1"/>
</dbReference>
<evidence type="ECO:0000256" key="3">
    <source>
        <dbReference type="ARBA" id="ARBA00023163"/>
    </source>
</evidence>
<comment type="caution">
    <text evidence="6">The sequence shown here is derived from an EMBL/GenBank/DDBJ whole genome shotgun (WGS) entry which is preliminary data.</text>
</comment>
<keyword evidence="2 6" id="KW-0238">DNA-binding</keyword>
<dbReference type="SUPFAM" id="SSF53697">
    <property type="entry name" value="SIS domain"/>
    <property type="match status" value="1"/>
</dbReference>
<evidence type="ECO:0000256" key="2">
    <source>
        <dbReference type="ARBA" id="ARBA00023125"/>
    </source>
</evidence>
<protein>
    <submittedName>
        <fullName evidence="6">DNA-binding MurR/RpiR family transcriptional regulator</fullName>
    </submittedName>
</protein>